<gene>
    <name evidence="1" type="primary">zntA</name>
    <name evidence="1" type="ORF">CM83_105665</name>
</gene>
<protein>
    <submittedName>
        <fullName evidence="1">Protein zntA</fullName>
    </submittedName>
</protein>
<dbReference type="EMBL" id="GBHO01019190">
    <property type="protein sequence ID" value="JAG24414.1"/>
    <property type="molecule type" value="Transcribed_RNA"/>
</dbReference>
<sequence>ANDGGQAAQFKGKTLDEINLDMEEDLIETQHDSDHEDEEGLDGLEGGLLEVVENSKATKSSVPAPARKKKRVLEKWTESQKRIVVSYFAEHIKGKRPPKKGECEVLINQHLQEFKNKSWEKIKEYV</sequence>
<proteinExistence type="predicted"/>
<reference evidence="1" key="2">
    <citation type="submission" date="2014-07" db="EMBL/GenBank/DDBJ databases">
        <authorList>
            <person name="Hull J."/>
        </authorList>
    </citation>
    <scope>NUCLEOTIDE SEQUENCE</scope>
</reference>
<dbReference type="AlphaFoldDB" id="A0A0A9XWY0"/>
<name>A0A0A9XWY0_LYGHE</name>
<accession>A0A0A9XWY0</accession>
<feature type="non-terminal residue" evidence="1">
    <location>
        <position position="126"/>
    </location>
</feature>
<feature type="non-terminal residue" evidence="1">
    <location>
        <position position="1"/>
    </location>
</feature>
<organism evidence="1">
    <name type="scientific">Lygus hesperus</name>
    <name type="common">Western plant bug</name>
    <dbReference type="NCBI Taxonomy" id="30085"/>
    <lineage>
        <taxon>Eukaryota</taxon>
        <taxon>Metazoa</taxon>
        <taxon>Ecdysozoa</taxon>
        <taxon>Arthropoda</taxon>
        <taxon>Hexapoda</taxon>
        <taxon>Insecta</taxon>
        <taxon>Pterygota</taxon>
        <taxon>Neoptera</taxon>
        <taxon>Paraneoptera</taxon>
        <taxon>Hemiptera</taxon>
        <taxon>Heteroptera</taxon>
        <taxon>Panheteroptera</taxon>
        <taxon>Cimicomorpha</taxon>
        <taxon>Miridae</taxon>
        <taxon>Mirini</taxon>
        <taxon>Lygus</taxon>
    </lineage>
</organism>
<evidence type="ECO:0000313" key="1">
    <source>
        <dbReference type="EMBL" id="JAG24414.1"/>
    </source>
</evidence>
<reference evidence="1" key="1">
    <citation type="journal article" date="2014" name="PLoS ONE">
        <title>Transcriptome-Based Identification of ABC Transporters in the Western Tarnished Plant Bug Lygus hesperus.</title>
        <authorList>
            <person name="Hull J.J."/>
            <person name="Chaney K."/>
            <person name="Geib S.M."/>
            <person name="Fabrick J.A."/>
            <person name="Brent C.S."/>
            <person name="Walsh D."/>
            <person name="Lavine L.C."/>
        </authorList>
    </citation>
    <scope>NUCLEOTIDE SEQUENCE</scope>
</reference>